<keyword evidence="4" id="KW-0378">Hydrolase</keyword>
<dbReference type="InterPro" id="IPR029058">
    <property type="entry name" value="AB_hydrolase_fold"/>
</dbReference>
<evidence type="ECO:0000313" key="8">
    <source>
        <dbReference type="Proteomes" id="UP000256964"/>
    </source>
</evidence>
<name>A0A371DER3_9APHY</name>
<keyword evidence="2" id="KW-0964">Secreted</keyword>
<evidence type="ECO:0000313" key="7">
    <source>
        <dbReference type="EMBL" id="RDX51017.1"/>
    </source>
</evidence>
<evidence type="ECO:0000256" key="3">
    <source>
        <dbReference type="ARBA" id="ARBA00022729"/>
    </source>
</evidence>
<dbReference type="PANTHER" id="PTHR34043">
    <property type="entry name" value="ALPHA/BETA-HYDROLASES SUPERFAMILY PROTEIN"/>
    <property type="match status" value="1"/>
</dbReference>
<dbReference type="Pfam" id="PF24708">
    <property type="entry name" value="Lip_C"/>
    <property type="match status" value="1"/>
</dbReference>
<reference evidence="7 8" key="1">
    <citation type="journal article" date="2018" name="Biotechnol. Biofuels">
        <title>Integrative visual omics of the white-rot fungus Polyporus brumalis exposes the biotechnological potential of its oxidative enzymes for delignifying raw plant biomass.</title>
        <authorList>
            <person name="Miyauchi S."/>
            <person name="Rancon A."/>
            <person name="Drula E."/>
            <person name="Hage H."/>
            <person name="Chaduli D."/>
            <person name="Favel A."/>
            <person name="Grisel S."/>
            <person name="Henrissat B."/>
            <person name="Herpoel-Gimbert I."/>
            <person name="Ruiz-Duenas F.J."/>
            <person name="Chevret D."/>
            <person name="Hainaut M."/>
            <person name="Lin J."/>
            <person name="Wang M."/>
            <person name="Pangilinan J."/>
            <person name="Lipzen A."/>
            <person name="Lesage-Meessen L."/>
            <person name="Navarro D."/>
            <person name="Riley R."/>
            <person name="Grigoriev I.V."/>
            <person name="Zhou S."/>
            <person name="Raouche S."/>
            <person name="Rosso M.N."/>
        </authorList>
    </citation>
    <scope>NUCLEOTIDE SEQUENCE [LARGE SCALE GENOMIC DNA]</scope>
    <source>
        <strain evidence="7 8">BRFM 1820</strain>
    </source>
</reference>
<protein>
    <submittedName>
        <fullName evidence="7">Alpha/beta-hydrolase</fullName>
    </submittedName>
</protein>
<dbReference type="STRING" id="139420.A0A371DER3"/>
<keyword evidence="8" id="KW-1185">Reference proteome</keyword>
<sequence>MATSEAVPLVVVEGFLSGAGALVWGNFESHSNYACRSNGEKDRRTIFAVVGPVSSLHDRACELFYSLVGGTVDYGEKHAEEYGHDRFGRTHEVGLYPEWSVDHPLHFFGHSLGGQTIIKLQWMLSTGFFGRRYHPDMILSVNSVSTPFRGTQLVYALGEETQHAPDVRPFSAGDLLAKGVHIAAYLSPLLPSFLDPGVDYRKLSFRHASFTSFLGQLWKSDWAESRDAAPYDVTFDAASDREAVEEGAVNANTYYRSYCATLSHTDGSAPSTSRATSLVQKMLAWPLYFSSWTIASFPFSSLRPIPAFISTLASAYSASIHNEKTQTQDGIIDVDRAGSYLSTALRANDGVVPLFSQWHPFECKFTSCRHFSHSDSILGWDETRYGRPPDAGVWHVHHLKDAHHLSIAPFWLGTAEQEAFWKDMGHWLRCIDGVRRSPRCETGSTATSR</sequence>
<dbReference type="EMBL" id="KZ857396">
    <property type="protein sequence ID" value="RDX51017.1"/>
    <property type="molecule type" value="Genomic_DNA"/>
</dbReference>
<dbReference type="GO" id="GO:0016787">
    <property type="term" value="F:hydrolase activity"/>
    <property type="evidence" value="ECO:0007669"/>
    <property type="project" value="UniProtKB-KW"/>
</dbReference>
<dbReference type="AlphaFoldDB" id="A0A371DER3"/>
<evidence type="ECO:0000259" key="6">
    <source>
        <dbReference type="Pfam" id="PF24708"/>
    </source>
</evidence>
<keyword evidence="5" id="KW-0443">Lipid metabolism</keyword>
<evidence type="ECO:0000256" key="4">
    <source>
        <dbReference type="ARBA" id="ARBA00022801"/>
    </source>
</evidence>
<dbReference type="PANTHER" id="PTHR34043:SF3">
    <property type="entry name" value="ALPHA_BETA-HYDROLASES SUPERFAMILY PROTEIN"/>
    <property type="match status" value="1"/>
</dbReference>
<evidence type="ECO:0000256" key="5">
    <source>
        <dbReference type="ARBA" id="ARBA00023098"/>
    </source>
</evidence>
<organism evidence="7 8">
    <name type="scientific">Lentinus brumalis</name>
    <dbReference type="NCBI Taxonomy" id="2498619"/>
    <lineage>
        <taxon>Eukaryota</taxon>
        <taxon>Fungi</taxon>
        <taxon>Dikarya</taxon>
        <taxon>Basidiomycota</taxon>
        <taxon>Agaricomycotina</taxon>
        <taxon>Agaricomycetes</taxon>
        <taxon>Polyporales</taxon>
        <taxon>Polyporaceae</taxon>
        <taxon>Lentinus</taxon>
    </lineage>
</organism>
<feature type="domain" description="Lipase-like C-terminal" evidence="6">
    <location>
        <begin position="8"/>
        <end position="127"/>
    </location>
</feature>
<dbReference type="OrthoDB" id="206848at2759"/>
<accession>A0A371DER3</accession>
<gene>
    <name evidence="7" type="ORF">OH76DRAFT_1379326</name>
</gene>
<dbReference type="Proteomes" id="UP000256964">
    <property type="component" value="Unassembled WGS sequence"/>
</dbReference>
<dbReference type="Gene3D" id="3.40.50.1820">
    <property type="entry name" value="alpha/beta hydrolase"/>
    <property type="match status" value="1"/>
</dbReference>
<comment type="subcellular location">
    <subcellularLocation>
        <location evidence="1">Secreted</location>
    </subcellularLocation>
</comment>
<dbReference type="GO" id="GO:0005576">
    <property type="term" value="C:extracellular region"/>
    <property type="evidence" value="ECO:0007669"/>
    <property type="project" value="UniProtKB-SubCell"/>
</dbReference>
<dbReference type="GO" id="GO:0006629">
    <property type="term" value="P:lipid metabolic process"/>
    <property type="evidence" value="ECO:0007669"/>
    <property type="project" value="UniProtKB-KW"/>
</dbReference>
<keyword evidence="3" id="KW-0732">Signal</keyword>
<dbReference type="SUPFAM" id="SSF53474">
    <property type="entry name" value="alpha/beta-Hydrolases"/>
    <property type="match status" value="1"/>
</dbReference>
<dbReference type="InterPro" id="IPR056304">
    <property type="entry name" value="Lip-like_C"/>
</dbReference>
<evidence type="ECO:0000256" key="1">
    <source>
        <dbReference type="ARBA" id="ARBA00004613"/>
    </source>
</evidence>
<evidence type="ECO:0000256" key="2">
    <source>
        <dbReference type="ARBA" id="ARBA00022525"/>
    </source>
</evidence>
<proteinExistence type="predicted"/>